<feature type="transmembrane region" description="Helical" evidence="1">
    <location>
        <begin position="27"/>
        <end position="49"/>
    </location>
</feature>
<evidence type="ECO:0000313" key="3">
    <source>
        <dbReference type="Proteomes" id="UP000570514"/>
    </source>
</evidence>
<keyword evidence="1" id="KW-0472">Membrane</keyword>
<evidence type="ECO:0000256" key="1">
    <source>
        <dbReference type="SAM" id="Phobius"/>
    </source>
</evidence>
<keyword evidence="1" id="KW-1133">Transmembrane helix</keyword>
<accession>A0A846N1Z6</accession>
<sequence length="203" mass="22217">MRDVDKALADILEIRNRIASHTAFRGYGPFTITLTGVIGLVTASLQTLFPIAGTPSLFITEWLATAAFCAVLIGIEMTGRSRRLHSGLADAMIHQAVEQFLPAAAASFFLPVLLLEFSRENVWMVPGLWQIFVSLGIFASLHNWPRSMMWVGGFYFVTGFATLLFSSQSHALSPMMMGLPFFFGQLLMGAILYLTTGGSDGED</sequence>
<dbReference type="RefSeq" id="WP_167083430.1">
    <property type="nucleotide sequence ID" value="NZ_BAAADC010000001.1"/>
</dbReference>
<organism evidence="2 3">
    <name type="scientific">Rhizomicrobium palustre</name>
    <dbReference type="NCBI Taxonomy" id="189966"/>
    <lineage>
        <taxon>Bacteria</taxon>
        <taxon>Pseudomonadati</taxon>
        <taxon>Pseudomonadota</taxon>
        <taxon>Alphaproteobacteria</taxon>
        <taxon>Micropepsales</taxon>
        <taxon>Micropepsaceae</taxon>
        <taxon>Rhizomicrobium</taxon>
    </lineage>
</organism>
<feature type="transmembrane region" description="Helical" evidence="1">
    <location>
        <begin position="121"/>
        <end position="141"/>
    </location>
</feature>
<keyword evidence="3" id="KW-1185">Reference proteome</keyword>
<dbReference type="Proteomes" id="UP000570514">
    <property type="component" value="Unassembled WGS sequence"/>
</dbReference>
<feature type="transmembrane region" description="Helical" evidence="1">
    <location>
        <begin position="55"/>
        <end position="75"/>
    </location>
</feature>
<keyword evidence="1" id="KW-0812">Transmembrane</keyword>
<feature type="transmembrane region" description="Helical" evidence="1">
    <location>
        <begin position="171"/>
        <end position="194"/>
    </location>
</feature>
<dbReference type="EMBL" id="JAASRM010000001">
    <property type="protein sequence ID" value="NIK89331.1"/>
    <property type="molecule type" value="Genomic_DNA"/>
</dbReference>
<proteinExistence type="predicted"/>
<feature type="transmembrane region" description="Helical" evidence="1">
    <location>
        <begin position="148"/>
        <end position="165"/>
    </location>
</feature>
<gene>
    <name evidence="2" type="ORF">FHS83_002649</name>
</gene>
<feature type="transmembrane region" description="Helical" evidence="1">
    <location>
        <begin position="96"/>
        <end position="115"/>
    </location>
</feature>
<protein>
    <submittedName>
        <fullName evidence="2">Uncharacterized protein</fullName>
    </submittedName>
</protein>
<evidence type="ECO:0000313" key="2">
    <source>
        <dbReference type="EMBL" id="NIK89331.1"/>
    </source>
</evidence>
<reference evidence="2 3" key="1">
    <citation type="submission" date="2020-03" db="EMBL/GenBank/DDBJ databases">
        <title>Genomic Encyclopedia of Type Strains, Phase IV (KMG-IV): sequencing the most valuable type-strain genomes for metagenomic binning, comparative biology and taxonomic classification.</title>
        <authorList>
            <person name="Goeker M."/>
        </authorList>
    </citation>
    <scope>NUCLEOTIDE SEQUENCE [LARGE SCALE GENOMIC DNA]</scope>
    <source>
        <strain evidence="2 3">DSM 19867</strain>
    </source>
</reference>
<comment type="caution">
    <text evidence="2">The sequence shown here is derived from an EMBL/GenBank/DDBJ whole genome shotgun (WGS) entry which is preliminary data.</text>
</comment>
<name>A0A846N1Z6_9PROT</name>
<dbReference type="AlphaFoldDB" id="A0A846N1Z6"/>